<dbReference type="AlphaFoldDB" id="A0A7S0JC56"/>
<dbReference type="Pfam" id="PF03577">
    <property type="entry name" value="Peptidase_C69"/>
    <property type="match status" value="1"/>
</dbReference>
<dbReference type="PANTHER" id="PTHR12994:SF17">
    <property type="entry name" value="LD30995P"/>
    <property type="match status" value="1"/>
</dbReference>
<comment type="similarity">
    <text evidence="1">Belongs to the peptidase C69 family. Secernin subfamily.</text>
</comment>
<dbReference type="GO" id="GO:0070004">
    <property type="term" value="F:cysteine-type exopeptidase activity"/>
    <property type="evidence" value="ECO:0007669"/>
    <property type="project" value="InterPro"/>
</dbReference>
<gene>
    <name evidence="2" type="ORF">CLEP1334_LOCUS22719</name>
</gene>
<name>A0A7S0JC56_9EUKA</name>
<dbReference type="EMBL" id="HBER01045332">
    <property type="protein sequence ID" value="CAD8547429.1"/>
    <property type="molecule type" value="Transcribed_RNA"/>
</dbReference>
<evidence type="ECO:0008006" key="3">
    <source>
        <dbReference type="Google" id="ProtNLM"/>
    </source>
</evidence>
<organism evidence="2">
    <name type="scientific">Calcidiscus leptoporus</name>
    <dbReference type="NCBI Taxonomy" id="127549"/>
    <lineage>
        <taxon>Eukaryota</taxon>
        <taxon>Haptista</taxon>
        <taxon>Haptophyta</taxon>
        <taxon>Prymnesiophyceae</taxon>
        <taxon>Coccolithales</taxon>
        <taxon>Calcidiscaceae</taxon>
        <taxon>Calcidiscus</taxon>
    </lineage>
</organism>
<protein>
    <recommendedName>
        <fullName evidence="3">Dipeptidase</fullName>
    </recommendedName>
</protein>
<dbReference type="InterPro" id="IPR005322">
    <property type="entry name" value="Peptidase_C69"/>
</dbReference>
<proteinExistence type="inferred from homology"/>
<dbReference type="PANTHER" id="PTHR12994">
    <property type="entry name" value="SECERNIN"/>
    <property type="match status" value="1"/>
</dbReference>
<dbReference type="GO" id="GO:0016805">
    <property type="term" value="F:dipeptidase activity"/>
    <property type="evidence" value="ECO:0007669"/>
    <property type="project" value="InterPro"/>
</dbReference>
<reference evidence="2" key="1">
    <citation type="submission" date="2021-01" db="EMBL/GenBank/DDBJ databases">
        <authorList>
            <person name="Corre E."/>
            <person name="Pelletier E."/>
            <person name="Niang G."/>
            <person name="Scheremetjew M."/>
            <person name="Finn R."/>
            <person name="Kale V."/>
            <person name="Holt S."/>
            <person name="Cochrane G."/>
            <person name="Meng A."/>
            <person name="Brown T."/>
            <person name="Cohen L."/>
        </authorList>
    </citation>
    <scope>NUCLEOTIDE SEQUENCE</scope>
    <source>
        <strain evidence="2">RCC1130</strain>
    </source>
</reference>
<evidence type="ECO:0000313" key="2">
    <source>
        <dbReference type="EMBL" id="CAD8547429.1"/>
    </source>
</evidence>
<evidence type="ECO:0000256" key="1">
    <source>
        <dbReference type="ARBA" id="ARBA00005705"/>
    </source>
</evidence>
<sequence>MTLSLSSALGCSNILVSGGAAADGHSHVSYNADDANLYGALSHWPAASHANGSQRDIYSWDLGIYLGRIPQPPRTFNVMGNANDQGLVIGETTHGGLGVLSNVGKTWVNGTVLDYGQLIWVTLQRARTAREAIETMTTLANTYGYASDMEGFSIADANEVWYMEMIAKGSFEKGVVWVALKVPDGYVSAHANQARITTFQPCDPKDCMAAPDVVSFAAKHGFFKGEPDDPTFSFSDVYDPVTFEGARFCEARVWYIFSQIADPRDFDAAAHLAYAKGEDLTARMPLFVRPRERLSRSRIHELMAHHFEASWFDPAKDVGADAEHSPYRWNGLSWEYKGEGYVNERVVGTQYTAWHFVATVRSEAVPAPMRAVLWWGADDHSYSPKIPVHGGATAVHASYDDANCTGRVACRRALGLPGSVTDFSFESAWWTSTLVADQVYTRTDRAAPVVLSKKAQFDAEMVAALEATDVAAAAALSAGKHEEGIALLTEHATSCGAKASAAWAALWRQLIVSFVDGRITKPDPSNHVTGATKASARFTDAWKEKVVADTGDKYKVPGAYGVELRNNRKPVEAAHRAISKLKIKGVVG</sequence>
<dbReference type="GO" id="GO:0006508">
    <property type="term" value="P:proteolysis"/>
    <property type="evidence" value="ECO:0007669"/>
    <property type="project" value="InterPro"/>
</dbReference>
<accession>A0A7S0JC56</accession>